<dbReference type="OrthoDB" id="8952792at2759"/>
<name>A0A803JNK2_XENTR</name>
<dbReference type="GO" id="GO:0008270">
    <property type="term" value="F:zinc ion binding"/>
    <property type="evidence" value="ECO:0007669"/>
    <property type="project" value="UniProtKB-KW"/>
</dbReference>
<dbReference type="InterPro" id="IPR057811">
    <property type="entry name" value="RBD_ZCCHC3_2nd"/>
</dbReference>
<dbReference type="KEGG" id="xtr:116406752"/>
<dbReference type="PANTHER" id="PTHR22639:SF7">
    <property type="entry name" value="CCHC-TYPE DOMAIN-CONTAINING PROTEIN"/>
    <property type="match status" value="1"/>
</dbReference>
<evidence type="ECO:0000313" key="5">
    <source>
        <dbReference type="Proteomes" id="UP000008143"/>
    </source>
</evidence>
<dbReference type="SUPFAM" id="SSF57756">
    <property type="entry name" value="Retrovirus zinc finger-like domains"/>
    <property type="match status" value="1"/>
</dbReference>
<dbReference type="AlphaFoldDB" id="A0A803JNK2"/>
<dbReference type="KEGG" id="xtr:116407075"/>
<dbReference type="RefSeq" id="XP_031747437.1">
    <property type="nucleotide sequence ID" value="XM_031891577.1"/>
</dbReference>
<feature type="region of interest" description="Disordered" evidence="2">
    <location>
        <begin position="279"/>
        <end position="305"/>
    </location>
</feature>
<evidence type="ECO:0000256" key="1">
    <source>
        <dbReference type="PROSITE-ProRule" id="PRU00047"/>
    </source>
</evidence>
<dbReference type="GeneID" id="116407075"/>
<reference evidence="4" key="1">
    <citation type="journal article" date="2010" name="Science">
        <title>The genome of the Western clawed frog Xenopus tropicalis.</title>
        <authorList>
            <person name="Hellsten U."/>
            <person name="Harland R.M."/>
            <person name="Gilchrist M.J."/>
            <person name="Hendrix D."/>
            <person name="Jurka J."/>
            <person name="Kapitonov V."/>
            <person name="Ovcharenko I."/>
            <person name="Putnam N.H."/>
            <person name="Shu S."/>
            <person name="Taher L."/>
            <person name="Blitz I.L."/>
            <person name="Blumberg B."/>
            <person name="Dichmann D.S."/>
            <person name="Dubchak I."/>
            <person name="Amaya E."/>
            <person name="Detter J.C."/>
            <person name="Fletcher R."/>
            <person name="Gerhard D.S."/>
            <person name="Goodstein D."/>
            <person name="Graves T."/>
            <person name="Grigoriev I.V."/>
            <person name="Grimwood J."/>
            <person name="Kawashima T."/>
            <person name="Lindquist E."/>
            <person name="Lucas S.M."/>
            <person name="Mead P.E."/>
            <person name="Mitros T."/>
            <person name="Ogino H."/>
            <person name="Ohta Y."/>
            <person name="Poliakov A.V."/>
            <person name="Pollet N."/>
            <person name="Robert J."/>
            <person name="Salamov A."/>
            <person name="Sater A.K."/>
            <person name="Schmutz J."/>
            <person name="Terry A."/>
            <person name="Vize P.D."/>
            <person name="Warren W.C."/>
            <person name="Wells D."/>
            <person name="Wills A."/>
            <person name="Wilson R.K."/>
            <person name="Zimmerman L.B."/>
            <person name="Zorn A.M."/>
            <person name="Grainger R."/>
            <person name="Grammer T."/>
            <person name="Khokha M.K."/>
            <person name="Richardson P.M."/>
            <person name="Rokhsar D.S."/>
        </authorList>
    </citation>
    <scope>NUCLEOTIDE SEQUENCE [LARGE SCALE GENOMIC DNA]</scope>
    <source>
        <strain evidence="4">Nigerian</strain>
    </source>
</reference>
<dbReference type="InterPro" id="IPR001878">
    <property type="entry name" value="Znf_CCHC"/>
</dbReference>
<dbReference type="PANTHER" id="PTHR22639">
    <property type="entry name" value="GAG-RELATED PROTEIN"/>
    <property type="match status" value="1"/>
</dbReference>
<dbReference type="RefSeq" id="XP_031747450.1">
    <property type="nucleotide sequence ID" value="XM_031891590.1"/>
</dbReference>
<dbReference type="Gene3D" id="4.10.60.10">
    <property type="entry name" value="Zinc finger, CCHC-type"/>
    <property type="match status" value="1"/>
</dbReference>
<dbReference type="PROSITE" id="PS50158">
    <property type="entry name" value="ZF_CCHC"/>
    <property type="match status" value="2"/>
</dbReference>
<feature type="compositionally biased region" description="Polar residues" evidence="2">
    <location>
        <begin position="279"/>
        <end position="294"/>
    </location>
</feature>
<dbReference type="Ensembl" id="ENSXETT00000114083">
    <property type="protein sequence ID" value="ENSXETP00000109536"/>
    <property type="gene ID" value="ENSXETG00000042579"/>
</dbReference>
<keyword evidence="1" id="KW-0862">Zinc</keyword>
<evidence type="ECO:0000313" key="7">
    <source>
        <dbReference type="RefSeq" id="XP_031747450.1"/>
    </source>
</evidence>
<dbReference type="Pfam" id="PF23058">
    <property type="entry name" value="RBD_ZCCHC3_2nd"/>
    <property type="match status" value="1"/>
</dbReference>
<feature type="domain" description="CCHC-type" evidence="3">
    <location>
        <begin position="188"/>
        <end position="201"/>
    </location>
</feature>
<dbReference type="GO" id="GO:0003723">
    <property type="term" value="F:RNA binding"/>
    <property type="evidence" value="ECO:0007669"/>
    <property type="project" value="InterPro"/>
</dbReference>
<dbReference type="RefSeq" id="XP_031748268.1">
    <property type="nucleotide sequence ID" value="XM_031892408.1"/>
</dbReference>
<keyword evidence="5" id="KW-1185">Reference proteome</keyword>
<proteinExistence type="predicted"/>
<dbReference type="SMART" id="SM00343">
    <property type="entry name" value="ZnF_C2HC"/>
    <property type="match status" value="3"/>
</dbReference>
<reference evidence="6 7" key="3">
    <citation type="submission" date="2025-04" db="UniProtKB">
        <authorList>
            <consortium name="RefSeq"/>
        </authorList>
    </citation>
    <scope>IDENTIFICATION</scope>
    <source>
        <strain evidence="6 7">Nigerian</strain>
        <tissue evidence="6 7">Liver and blood</tissue>
    </source>
</reference>
<dbReference type="GO" id="GO:0002218">
    <property type="term" value="P:activation of innate immune response"/>
    <property type="evidence" value="ECO:0007669"/>
    <property type="project" value="InterPro"/>
</dbReference>
<evidence type="ECO:0000256" key="2">
    <source>
        <dbReference type="SAM" id="MobiDB-lite"/>
    </source>
</evidence>
<gene>
    <name evidence="4 8 9" type="primary">LOC116407075</name>
    <name evidence="6" type="synonym">LOC116406752</name>
    <name evidence="7" type="synonym">LOC116406757</name>
</gene>
<dbReference type="KEGG" id="xtr:116406757"/>
<dbReference type="InterPro" id="IPR057810">
    <property type="entry name" value="RBD_ZCCHC3_1st"/>
</dbReference>
<dbReference type="GeneTree" id="ENSGT00530000063983"/>
<dbReference type="InterPro" id="IPR042509">
    <property type="entry name" value="ZCCHC3"/>
</dbReference>
<feature type="domain" description="CCHC-type" evidence="3">
    <location>
        <begin position="226"/>
        <end position="242"/>
    </location>
</feature>
<dbReference type="Pfam" id="PF23057">
    <property type="entry name" value="RBD_ZCCHC3_1st"/>
    <property type="match status" value="1"/>
</dbReference>
<evidence type="ECO:0000259" key="3">
    <source>
        <dbReference type="PROSITE" id="PS50158"/>
    </source>
</evidence>
<keyword evidence="1" id="KW-0863">Zinc-finger</keyword>
<organism evidence="4">
    <name type="scientific">Xenopus tropicalis</name>
    <name type="common">Western clawed frog</name>
    <name type="synonym">Silurana tropicalis</name>
    <dbReference type="NCBI Taxonomy" id="8364"/>
    <lineage>
        <taxon>Eukaryota</taxon>
        <taxon>Metazoa</taxon>
        <taxon>Chordata</taxon>
        <taxon>Craniata</taxon>
        <taxon>Vertebrata</taxon>
        <taxon>Euteleostomi</taxon>
        <taxon>Amphibia</taxon>
        <taxon>Batrachia</taxon>
        <taxon>Anura</taxon>
        <taxon>Pipoidea</taxon>
        <taxon>Pipidae</taxon>
        <taxon>Xenopodinae</taxon>
        <taxon>Xenopus</taxon>
        <taxon>Silurana</taxon>
    </lineage>
</organism>
<protein>
    <submittedName>
        <fullName evidence="4 6">Zinc finger CCHC domain-containing protein 3-like</fullName>
    </submittedName>
</protein>
<dbReference type="Xenbase" id="XB-GENE-29092591">
    <property type="gene designation" value="LOC116407075"/>
</dbReference>
<reference evidence="4" key="2">
    <citation type="submission" date="2021-03" db="UniProtKB">
        <authorList>
            <consortium name="Ensembl"/>
        </authorList>
    </citation>
    <scope>IDENTIFICATION</scope>
</reference>
<dbReference type="InterPro" id="IPR036875">
    <property type="entry name" value="Znf_CCHC_sf"/>
</dbReference>
<evidence type="ECO:0000313" key="8">
    <source>
        <dbReference type="RefSeq" id="XP_031748268.1"/>
    </source>
</evidence>
<feature type="region of interest" description="Disordered" evidence="2">
    <location>
        <begin position="346"/>
        <end position="386"/>
    </location>
</feature>
<evidence type="ECO:0000313" key="9">
    <source>
        <dbReference type="Xenbase" id="XB-GENE-29092591"/>
    </source>
</evidence>
<dbReference type="Proteomes" id="UP000008143">
    <property type="component" value="Chromosome 8"/>
</dbReference>
<sequence>MEKEENSAASPARFKNTVQIVLPEERRGSDGINIVMEEMIMRVGGFMPKDIFSLPEFPKRGLYEVVFHSTEDYRKFKRKYYANKNDHVFKDVEVKFLHSDTVRIVTVQMYNPYVPLADVVRHLKKDAEEVVFLKNIENRFGVWNGKRLFKVKFHESDLFDDGISHPQSNFRMGAERGFMFYSGMPKYCQRCNEFGHIPQDCEAGIRMCGNCLEFGHITKDCKSEKKCSLCKELGHMYRECPERGMDYAGAVKGGKQPSVEAGGEERVAVQKEKKQAAELSTQVREIRSEQPQSLETEVEGEGKEEMAVEREESEVLQEESLSGVPYVGLTLGDEFCLSGLSVFERLSRDAEREDDERADNKRHKPDSDCGSLRVVEEMEDQEDTVSDISVEVVARRKVPVSGERLSQTPEMERNAA</sequence>
<dbReference type="AGR" id="Xenbase:XB-GENE-29092591"/>
<keyword evidence="1" id="KW-0479">Metal-binding</keyword>
<dbReference type="OMA" id="VDGIWNC"/>
<dbReference type="GO" id="GO:0003690">
    <property type="term" value="F:double-stranded DNA binding"/>
    <property type="evidence" value="ECO:0007669"/>
    <property type="project" value="InterPro"/>
</dbReference>
<evidence type="ECO:0000313" key="4">
    <source>
        <dbReference type="Ensembl" id="ENSXETP00000109536"/>
    </source>
</evidence>
<evidence type="ECO:0000313" key="6">
    <source>
        <dbReference type="RefSeq" id="XP_031747437.1"/>
    </source>
</evidence>
<accession>A0A803JNK2</accession>